<sequence>MCWLLLGAPFISIGFYSPEHVRLDIDTRLQVTSPQEVCEAYHRRQASSYRYCRHPDEPYRRYPDDPYRRHLDDTYHRHPDDLYRPHPGDPKR</sequence>
<dbReference type="AlphaFoldDB" id="A0A9X0WHS8"/>
<organism evidence="2 3">
    <name type="scientific">Thiocapsa imhoffii</name>
    <dbReference type="NCBI Taxonomy" id="382777"/>
    <lineage>
        <taxon>Bacteria</taxon>
        <taxon>Pseudomonadati</taxon>
        <taxon>Pseudomonadota</taxon>
        <taxon>Gammaproteobacteria</taxon>
        <taxon>Chromatiales</taxon>
        <taxon>Chromatiaceae</taxon>
        <taxon>Thiocapsa</taxon>
    </lineage>
</organism>
<reference evidence="2 3" key="1">
    <citation type="journal article" date="2020" name="Microorganisms">
        <title>Osmotic Adaptation and Compatible Solute Biosynthesis of Phototrophic Bacteria as Revealed from Genome Analyses.</title>
        <authorList>
            <person name="Imhoff J.F."/>
            <person name="Rahn T."/>
            <person name="Kunzel S."/>
            <person name="Keller A."/>
            <person name="Neulinger S.C."/>
        </authorList>
    </citation>
    <scope>NUCLEOTIDE SEQUENCE [LARGE SCALE GENOMIC DNA]</scope>
    <source>
        <strain evidence="2 3">DSM 21303</strain>
    </source>
</reference>
<gene>
    <name evidence="2" type="ORF">CKO25_07730</name>
</gene>
<evidence type="ECO:0000313" key="3">
    <source>
        <dbReference type="Proteomes" id="UP001138802"/>
    </source>
</evidence>
<evidence type="ECO:0000313" key="2">
    <source>
        <dbReference type="EMBL" id="MBK1644544.1"/>
    </source>
</evidence>
<keyword evidence="3" id="KW-1185">Reference proteome</keyword>
<dbReference type="Proteomes" id="UP001138802">
    <property type="component" value="Unassembled WGS sequence"/>
</dbReference>
<name>A0A9X0WHS8_9GAMM</name>
<accession>A0A9X0WHS8</accession>
<feature type="region of interest" description="Disordered" evidence="1">
    <location>
        <begin position="54"/>
        <end position="92"/>
    </location>
</feature>
<proteinExistence type="predicted"/>
<comment type="caution">
    <text evidence="2">The sequence shown here is derived from an EMBL/GenBank/DDBJ whole genome shotgun (WGS) entry which is preliminary data.</text>
</comment>
<evidence type="ECO:0000256" key="1">
    <source>
        <dbReference type="SAM" id="MobiDB-lite"/>
    </source>
</evidence>
<dbReference type="RefSeq" id="WP_200387357.1">
    <property type="nucleotide sequence ID" value="NZ_NRSD01000006.1"/>
</dbReference>
<protein>
    <submittedName>
        <fullName evidence="2">Uncharacterized protein</fullName>
    </submittedName>
</protein>
<dbReference type="EMBL" id="NRSD01000006">
    <property type="protein sequence ID" value="MBK1644544.1"/>
    <property type="molecule type" value="Genomic_DNA"/>
</dbReference>